<dbReference type="Proteomes" id="UP000465361">
    <property type="component" value="Unassembled WGS sequence"/>
</dbReference>
<proteinExistence type="predicted"/>
<evidence type="ECO:0000313" key="1">
    <source>
        <dbReference type="EMBL" id="GFG72719.1"/>
    </source>
</evidence>
<dbReference type="EMBL" id="BLKW01000002">
    <property type="protein sequence ID" value="GFG72719.1"/>
    <property type="molecule type" value="Genomic_DNA"/>
</dbReference>
<protein>
    <submittedName>
        <fullName evidence="1">Uncharacterized protein</fullName>
    </submittedName>
</protein>
<dbReference type="RefSeq" id="WP_163753211.1">
    <property type="nucleotide sequence ID" value="NZ_BLKW01000002.1"/>
</dbReference>
<reference evidence="1 2" key="1">
    <citation type="journal article" date="2019" name="Emerg. Microbes Infect.">
        <title>Comprehensive subspecies identification of 175 nontuberculous mycobacteria species based on 7547 genomic profiles.</title>
        <authorList>
            <person name="Matsumoto Y."/>
            <person name="Kinjo T."/>
            <person name="Motooka D."/>
            <person name="Nabeya D."/>
            <person name="Jung N."/>
            <person name="Uechi K."/>
            <person name="Horii T."/>
            <person name="Iida T."/>
            <person name="Fujita J."/>
            <person name="Nakamura S."/>
        </authorList>
    </citation>
    <scope>NUCLEOTIDE SEQUENCE [LARGE SCALE GENOMIC DNA]</scope>
    <source>
        <strain evidence="1 2">JCM 17322</strain>
    </source>
</reference>
<comment type="caution">
    <text evidence="1">The sequence shown here is derived from an EMBL/GenBank/DDBJ whole genome shotgun (WGS) entry which is preliminary data.</text>
</comment>
<evidence type="ECO:0000313" key="2">
    <source>
        <dbReference type="Proteomes" id="UP000465361"/>
    </source>
</evidence>
<keyword evidence="2" id="KW-1185">Reference proteome</keyword>
<sequence>MRRLLTDLADSWLRRLFPIDADTSSYVRRVAAPDASKVLRAAAIQLTEWAQHRDCPAPFYCRSLARRLTDIADQPESS</sequence>
<accession>A0A7I9XRV8</accession>
<gene>
    <name evidence="1" type="ORF">MBOT_00840</name>
</gene>
<name>A0A7I9XRV8_9MYCO</name>
<organism evidence="1 2">
    <name type="scientific">Mycobacterium botniense</name>
    <dbReference type="NCBI Taxonomy" id="84962"/>
    <lineage>
        <taxon>Bacteria</taxon>
        <taxon>Bacillati</taxon>
        <taxon>Actinomycetota</taxon>
        <taxon>Actinomycetes</taxon>
        <taxon>Mycobacteriales</taxon>
        <taxon>Mycobacteriaceae</taxon>
        <taxon>Mycobacterium</taxon>
    </lineage>
</organism>
<dbReference type="AlphaFoldDB" id="A0A7I9XRV8"/>